<accession>A0A1H7ZBP0</accession>
<dbReference type="SUPFAM" id="SSF53850">
    <property type="entry name" value="Periplasmic binding protein-like II"/>
    <property type="match status" value="1"/>
</dbReference>
<dbReference type="Pfam" id="PF00496">
    <property type="entry name" value="SBP_bac_5"/>
    <property type="match status" value="1"/>
</dbReference>
<dbReference type="GO" id="GO:1904680">
    <property type="term" value="F:peptide transmembrane transporter activity"/>
    <property type="evidence" value="ECO:0007669"/>
    <property type="project" value="TreeGrafter"/>
</dbReference>
<keyword evidence="3" id="KW-0732">Signal</keyword>
<evidence type="ECO:0000256" key="3">
    <source>
        <dbReference type="ARBA" id="ARBA00022729"/>
    </source>
</evidence>
<organism evidence="5 6">
    <name type="scientific">Mesobacillus persicus</name>
    <dbReference type="NCBI Taxonomy" id="930146"/>
    <lineage>
        <taxon>Bacteria</taxon>
        <taxon>Bacillati</taxon>
        <taxon>Bacillota</taxon>
        <taxon>Bacilli</taxon>
        <taxon>Bacillales</taxon>
        <taxon>Bacillaceae</taxon>
        <taxon>Mesobacillus</taxon>
    </lineage>
</organism>
<dbReference type="GO" id="GO:0015833">
    <property type="term" value="P:peptide transport"/>
    <property type="evidence" value="ECO:0007669"/>
    <property type="project" value="TreeGrafter"/>
</dbReference>
<evidence type="ECO:0000313" key="6">
    <source>
        <dbReference type="Proteomes" id="UP000198553"/>
    </source>
</evidence>
<dbReference type="EMBL" id="FOBW01000003">
    <property type="protein sequence ID" value="SEM54919.1"/>
    <property type="molecule type" value="Genomic_DNA"/>
</dbReference>
<keyword evidence="6" id="KW-1185">Reference proteome</keyword>
<dbReference type="PANTHER" id="PTHR30290:SF9">
    <property type="entry name" value="OLIGOPEPTIDE-BINDING PROTEIN APPA"/>
    <property type="match status" value="1"/>
</dbReference>
<reference evidence="6" key="1">
    <citation type="submission" date="2016-10" db="EMBL/GenBank/DDBJ databases">
        <authorList>
            <person name="Varghese N."/>
            <person name="Submissions S."/>
        </authorList>
    </citation>
    <scope>NUCLEOTIDE SEQUENCE [LARGE SCALE GENOMIC DNA]</scope>
    <source>
        <strain evidence="6">B48,IBRC-M 10115,DSM 25386,CECT 8001</strain>
    </source>
</reference>
<feature type="domain" description="Solute-binding protein family 5" evidence="4">
    <location>
        <begin position="46"/>
        <end position="129"/>
    </location>
</feature>
<name>A0A1H7ZBP0_9BACI</name>
<dbReference type="AlphaFoldDB" id="A0A1H7ZBP0"/>
<evidence type="ECO:0000313" key="5">
    <source>
        <dbReference type="EMBL" id="SEM54919.1"/>
    </source>
</evidence>
<dbReference type="Proteomes" id="UP000198553">
    <property type="component" value="Unassembled WGS sequence"/>
</dbReference>
<comment type="similarity">
    <text evidence="1">Belongs to the bacterial solute-binding protein 5 family.</text>
</comment>
<protein>
    <submittedName>
        <fullName evidence="5">Extracellular solute-binding protein, family 5 Middle</fullName>
    </submittedName>
</protein>
<keyword evidence="2" id="KW-0813">Transport</keyword>
<evidence type="ECO:0000259" key="4">
    <source>
        <dbReference type="Pfam" id="PF00496"/>
    </source>
</evidence>
<dbReference type="STRING" id="930146.SAMN05192533_103320"/>
<evidence type="ECO:0000256" key="2">
    <source>
        <dbReference type="ARBA" id="ARBA00022448"/>
    </source>
</evidence>
<evidence type="ECO:0000256" key="1">
    <source>
        <dbReference type="ARBA" id="ARBA00005695"/>
    </source>
</evidence>
<dbReference type="PANTHER" id="PTHR30290">
    <property type="entry name" value="PERIPLASMIC BINDING COMPONENT OF ABC TRANSPORTER"/>
    <property type="match status" value="1"/>
</dbReference>
<gene>
    <name evidence="5" type="ORF">SAMN05192533_103320</name>
</gene>
<dbReference type="RefSeq" id="WP_244532515.1">
    <property type="nucleotide sequence ID" value="NZ_FOBW01000003.1"/>
</dbReference>
<sequence length="160" mass="18099">MTSRNPTDKPVGTIHVVDPSPYNWLYVLFHTMEEPVRADRAGRVIASLASKAKWINQTTLKIELRKGVLFHDGEEFTAKTVKRNFNELQKWNAPHPPGTWLNFPTGTTLKVVDDYTVQFHFPKPDGLALGKMRGNHMGNSQFYQSIGFGYAKLGTGEGHW</sequence>
<dbReference type="Gene3D" id="3.40.190.10">
    <property type="entry name" value="Periplasmic binding protein-like II"/>
    <property type="match status" value="1"/>
</dbReference>
<dbReference type="InterPro" id="IPR039424">
    <property type="entry name" value="SBP_5"/>
</dbReference>
<proteinExistence type="inferred from homology"/>
<dbReference type="InterPro" id="IPR000914">
    <property type="entry name" value="SBP_5_dom"/>
</dbReference>